<dbReference type="AlphaFoldDB" id="A0A8F9UAD9"/>
<dbReference type="Pfam" id="PF03936">
    <property type="entry name" value="Terpene_synth_C"/>
    <property type="match status" value="1"/>
</dbReference>
<organism evidence="6">
    <name type="scientific">Phalaenopsis bellina</name>
    <dbReference type="NCBI Taxonomy" id="212058"/>
    <lineage>
        <taxon>Eukaryota</taxon>
        <taxon>Viridiplantae</taxon>
        <taxon>Streptophyta</taxon>
        <taxon>Embryophyta</taxon>
        <taxon>Tracheophyta</taxon>
        <taxon>Spermatophyta</taxon>
        <taxon>Magnoliopsida</taxon>
        <taxon>Liliopsida</taxon>
        <taxon>Asparagales</taxon>
        <taxon>Orchidaceae</taxon>
        <taxon>Epidendroideae</taxon>
        <taxon>Vandeae</taxon>
        <taxon>Aeridinae</taxon>
        <taxon>Phalaenopsis</taxon>
    </lineage>
</organism>
<dbReference type="PANTHER" id="PTHR31225">
    <property type="entry name" value="OS04G0344100 PROTEIN-RELATED"/>
    <property type="match status" value="1"/>
</dbReference>
<dbReference type="EMBL" id="MW645242">
    <property type="protein sequence ID" value="QYM90043.1"/>
    <property type="molecule type" value="mRNA"/>
</dbReference>
<evidence type="ECO:0000256" key="2">
    <source>
        <dbReference type="ARBA" id="ARBA00022723"/>
    </source>
</evidence>
<comment type="cofactor">
    <cofactor evidence="1">
        <name>Mg(2+)</name>
        <dbReference type="ChEBI" id="CHEBI:18420"/>
    </cofactor>
</comment>
<accession>A0A8F9UAD9</accession>
<dbReference type="GO" id="GO:0000287">
    <property type="term" value="F:magnesium ion binding"/>
    <property type="evidence" value="ECO:0007669"/>
    <property type="project" value="InterPro"/>
</dbReference>
<dbReference type="SUPFAM" id="SSF48239">
    <property type="entry name" value="Terpenoid cyclases/Protein prenyltransferases"/>
    <property type="match status" value="1"/>
</dbReference>
<name>A0A8F9UAD9_9ASPA</name>
<dbReference type="GO" id="GO:0010333">
    <property type="term" value="F:terpene synthase activity"/>
    <property type="evidence" value="ECO:0007669"/>
    <property type="project" value="InterPro"/>
</dbReference>
<dbReference type="InterPro" id="IPR044814">
    <property type="entry name" value="Terpene_cyclase_plant_C1"/>
</dbReference>
<proteinExistence type="evidence at transcript level"/>
<feature type="domain" description="Terpene synthase metal-binding" evidence="5">
    <location>
        <begin position="311"/>
        <end position="542"/>
    </location>
</feature>
<sequence length="605" mass="70266">MNCPHSFTNLQISADSVNSRYFLPFRKHHNAQYISSSPYLHLHSKCHSVAAISSTPLRRTTNYQPSPWDDRQLQSLKITSFTGDVHVKRREELKEEVKWLIKEKGFADQLELFDLLQKLGVAYHFEEEIKDWLHLMKSLEEELGMTKDAYAMALYFRLSREHGFVASKDLLVQSYKDENGSYRPSVLHDTKGILSLYEASFLAMDGEDELDELKEFALKQLRHLMRSNSSTNPKLSEYIAKALELPLHHRLPKLQAPIFIRLARDIEEVNPDPIVLELAQLDFNMTQSIYIKELKEITSWWTKISSAAGGKVSFAREWPAESYFLALGLAMEPQFSTLRTEVAKAICFINVIDDIYDIYGSLDELQLFTDVVERWEFAAVKSLPEYMKIWLSELFKMVNTVACKIMEEKGLDVLPYLKRAWLDLCKAYMLEARWYYTEYRPTFEEYLDNAWISVSAPLISVIALCSSENLTKVSLESFEFYPSIVRRSSAIFRLYNDLGTSKGEFERGDVSKSIQCYMNERHVSESEAEECINNIIDKCWKELNREWMRSSEYEELFRAVAINLPRVAHLMYLQSNDGNVGELNLEKMKDNVISLLLEPITFREG</sequence>
<evidence type="ECO:0000256" key="3">
    <source>
        <dbReference type="ARBA" id="ARBA00022842"/>
    </source>
</evidence>
<evidence type="ECO:0000259" key="4">
    <source>
        <dbReference type="Pfam" id="PF01397"/>
    </source>
</evidence>
<gene>
    <name evidence="6" type="primary">TPS5</name>
</gene>
<dbReference type="CDD" id="cd00684">
    <property type="entry name" value="Terpene_cyclase_plant_C1"/>
    <property type="match status" value="1"/>
</dbReference>
<reference evidence="6" key="1">
    <citation type="journal article" name="Front. Plant Sci.">
        <title>Terpene Synthase-b and Terpene Synthase-e/f Genes Produce Monoterpenes for Phalaenopsis bellina Floral Scent.</title>
        <authorList>
            <person name="Huang H."/>
            <person name="Kuo Y.W."/>
            <person name="Chuang Y.C."/>
            <person name="Yang Y.P."/>
            <person name="Huang L.M."/>
            <person name="Jeng M.F."/>
            <person name="Chen W.H."/>
            <person name="Chen H.H."/>
        </authorList>
    </citation>
    <scope>NUCLEOTIDE SEQUENCE</scope>
</reference>
<keyword evidence="3" id="KW-0460">Magnesium</keyword>
<dbReference type="InterPro" id="IPR034741">
    <property type="entry name" value="Terpene_cyclase-like_1_C"/>
</dbReference>
<dbReference type="PANTHER" id="PTHR31225:SF252">
    <property type="entry name" value="TERPENE SYNTHASE 12-RELATED"/>
    <property type="match status" value="1"/>
</dbReference>
<feature type="domain" description="Terpene synthase N-terminal" evidence="4">
    <location>
        <begin position="68"/>
        <end position="243"/>
    </location>
</feature>
<dbReference type="InterPro" id="IPR050148">
    <property type="entry name" value="Terpene_synthase-like"/>
</dbReference>
<evidence type="ECO:0000313" key="6">
    <source>
        <dbReference type="EMBL" id="QYM90043.1"/>
    </source>
</evidence>
<dbReference type="FunFam" id="1.10.600.10:FF:000007">
    <property type="entry name" value="Isoprene synthase, chloroplastic"/>
    <property type="match status" value="1"/>
</dbReference>
<dbReference type="SUPFAM" id="SSF48576">
    <property type="entry name" value="Terpenoid synthases"/>
    <property type="match status" value="1"/>
</dbReference>
<evidence type="ECO:0000259" key="5">
    <source>
        <dbReference type="Pfam" id="PF03936"/>
    </source>
</evidence>
<protein>
    <submittedName>
        <fullName evidence="6">Terpene synthase</fullName>
    </submittedName>
</protein>
<dbReference type="InterPro" id="IPR008949">
    <property type="entry name" value="Isoprenoid_synthase_dom_sf"/>
</dbReference>
<dbReference type="Gene3D" id="1.10.600.10">
    <property type="entry name" value="Farnesyl Diphosphate Synthase"/>
    <property type="match status" value="1"/>
</dbReference>
<evidence type="ECO:0000256" key="1">
    <source>
        <dbReference type="ARBA" id="ARBA00001946"/>
    </source>
</evidence>
<dbReference type="InterPro" id="IPR001906">
    <property type="entry name" value="Terpene_synth_N"/>
</dbReference>
<dbReference type="Gene3D" id="1.50.10.130">
    <property type="entry name" value="Terpene synthase, N-terminal domain"/>
    <property type="match status" value="1"/>
</dbReference>
<dbReference type="SFLD" id="SFLDS00005">
    <property type="entry name" value="Isoprenoid_Synthase_Type_I"/>
    <property type="match status" value="1"/>
</dbReference>
<dbReference type="SFLD" id="SFLDG01019">
    <property type="entry name" value="Terpene_Cyclase_Like_1_C_Termi"/>
    <property type="match status" value="1"/>
</dbReference>
<dbReference type="InterPro" id="IPR005630">
    <property type="entry name" value="Terpene_synthase_metal-bd"/>
</dbReference>
<dbReference type="InterPro" id="IPR036965">
    <property type="entry name" value="Terpene_synth_N_sf"/>
</dbReference>
<dbReference type="GO" id="GO:0016102">
    <property type="term" value="P:diterpenoid biosynthetic process"/>
    <property type="evidence" value="ECO:0007669"/>
    <property type="project" value="InterPro"/>
</dbReference>
<keyword evidence="2" id="KW-0479">Metal-binding</keyword>
<dbReference type="Pfam" id="PF01397">
    <property type="entry name" value="Terpene_synth"/>
    <property type="match status" value="1"/>
</dbReference>
<dbReference type="InterPro" id="IPR008930">
    <property type="entry name" value="Terpenoid_cyclase/PrenylTrfase"/>
</dbReference>